<dbReference type="SUPFAM" id="SSF101386">
    <property type="entry name" value="all-alpha NTP pyrophosphatases"/>
    <property type="match status" value="1"/>
</dbReference>
<organism evidence="1">
    <name type="scientific">Siphoviridae sp. ct0uL16</name>
    <dbReference type="NCBI Taxonomy" id="2825299"/>
    <lineage>
        <taxon>Viruses</taxon>
        <taxon>Duplodnaviria</taxon>
        <taxon>Heunggongvirae</taxon>
        <taxon>Uroviricota</taxon>
        <taxon>Caudoviricetes</taxon>
    </lineage>
</organism>
<protein>
    <submittedName>
        <fullName evidence="1">Nucleoside triphosphate pyrophosphohydrolase</fullName>
    </submittedName>
</protein>
<name>A0A8S5Q4H3_9CAUD</name>
<dbReference type="EMBL" id="BK015578">
    <property type="protein sequence ID" value="DAE14247.1"/>
    <property type="molecule type" value="Genomic_DNA"/>
</dbReference>
<proteinExistence type="predicted"/>
<dbReference type="Gene3D" id="1.10.287.1080">
    <property type="entry name" value="MazG-like"/>
    <property type="match status" value="1"/>
</dbReference>
<reference evidence="1" key="1">
    <citation type="journal article" date="2021" name="Proc. Natl. Acad. Sci. U.S.A.">
        <title>A Catalog of Tens of Thousands of Viruses from Human Metagenomes Reveals Hidden Associations with Chronic Diseases.</title>
        <authorList>
            <person name="Tisza M.J."/>
            <person name="Buck C.B."/>
        </authorList>
    </citation>
    <scope>NUCLEOTIDE SEQUENCE</scope>
    <source>
        <strain evidence="1">Ct0uL16</strain>
    </source>
</reference>
<sequence length="97" mass="11436">MYDNQKIIKICFNAIKTYGAESQVDKAIEEMSELTKALLKERRYGENRVDVCEEIADVFITLLQMMLIFEEKDEVAKYFDYKIKRLEKRILGGTDDE</sequence>
<dbReference type="CDD" id="cd11539">
    <property type="entry name" value="NTP-PPase_u2"/>
    <property type="match status" value="1"/>
</dbReference>
<accession>A0A8S5Q4H3</accession>
<evidence type="ECO:0000313" key="1">
    <source>
        <dbReference type="EMBL" id="DAE14247.1"/>
    </source>
</evidence>